<dbReference type="AlphaFoldDB" id="A0A9J6GET7"/>
<evidence type="ECO:0000313" key="5">
    <source>
        <dbReference type="EMBL" id="KAH9373715.1"/>
    </source>
</evidence>
<dbReference type="InterPro" id="IPR027487">
    <property type="entry name" value="Ribosomal_mL48"/>
</dbReference>
<dbReference type="SMART" id="SM01403">
    <property type="entry name" value="Ribosomal_S10"/>
    <property type="match status" value="1"/>
</dbReference>
<dbReference type="PANTHER" id="PTHR13473">
    <property type="entry name" value="MITOCHONDRIAL RIBOSOMAL PROTEIN L48"/>
    <property type="match status" value="1"/>
</dbReference>
<dbReference type="OrthoDB" id="5984298at2759"/>
<dbReference type="VEuPathDB" id="VectorBase:HLOH_052943"/>
<evidence type="ECO:0000256" key="1">
    <source>
        <dbReference type="ARBA" id="ARBA00022980"/>
    </source>
</evidence>
<keyword evidence="2" id="KW-0687">Ribonucleoprotein</keyword>
<dbReference type="InterPro" id="IPR036838">
    <property type="entry name" value="Ribosomal_uS10_dom_sf"/>
</dbReference>
<dbReference type="EMBL" id="JABSTR010000006">
    <property type="protein sequence ID" value="KAH9373715.1"/>
    <property type="molecule type" value="Genomic_DNA"/>
</dbReference>
<feature type="compositionally biased region" description="Basic and acidic residues" evidence="3">
    <location>
        <begin position="69"/>
        <end position="91"/>
    </location>
</feature>
<feature type="compositionally biased region" description="Gly residues" evidence="3">
    <location>
        <begin position="28"/>
        <end position="46"/>
    </location>
</feature>
<dbReference type="Proteomes" id="UP000821853">
    <property type="component" value="Chromosome 4"/>
</dbReference>
<dbReference type="Pfam" id="PF00338">
    <property type="entry name" value="Ribosomal_S10"/>
    <property type="match status" value="1"/>
</dbReference>
<evidence type="ECO:0000313" key="6">
    <source>
        <dbReference type="Proteomes" id="UP000821853"/>
    </source>
</evidence>
<evidence type="ECO:0000259" key="4">
    <source>
        <dbReference type="SMART" id="SM01403"/>
    </source>
</evidence>
<protein>
    <recommendedName>
        <fullName evidence="4">Small ribosomal subunit protein uS10 domain-containing protein</fullName>
    </recommendedName>
</protein>
<keyword evidence="6" id="KW-1185">Reference proteome</keyword>
<comment type="caution">
    <text evidence="5">The sequence shown here is derived from an EMBL/GenBank/DDBJ whole genome shotgun (WGS) entry which is preliminary data.</text>
</comment>
<evidence type="ECO:0000256" key="3">
    <source>
        <dbReference type="SAM" id="MobiDB-lite"/>
    </source>
</evidence>
<dbReference type="InterPro" id="IPR027486">
    <property type="entry name" value="Ribosomal_uS10_dom"/>
</dbReference>
<feature type="compositionally biased region" description="Basic and acidic residues" evidence="3">
    <location>
        <begin position="101"/>
        <end position="121"/>
    </location>
</feature>
<feature type="domain" description="Small ribosomal subunit protein uS10" evidence="4">
    <location>
        <begin position="250"/>
        <end position="345"/>
    </location>
</feature>
<sequence>MWVAEQHKRRRLDPTVNSLGSSSSSSGKVGGSPRGGGGGSSSGRGGSSQSPKVADEPPLKGVSAGPGGDDGRLVEKWAHPKDLHDGGDKAKGSKKGSRKRDHSEESLPQDGGKRKKDEDGPLAKSSSKRNGEDAKEKDRYRRVRDPKSFAGLARDQPLSSIQEEVSPKTRGERRTDRDDKKQYPCTARGKSEPSPIESRAKKVVIRALLNLPRLSLKARSPSARSIMKYHEPEYLQYLKPPLPVYEGFVNVQLKGYDFTVLEHNAKKVVKIATMLGIRISECWATPLESVAISTYKPQSTTVDDTFKLNVYERNIQLSELSGVMAPIFLEAVQASLAEGVRLSLHKHLPEHEEIRYVPDLELEELQRQLDEIVNPSASKHVKKPY</sequence>
<feature type="compositionally biased region" description="Basic and acidic residues" evidence="3">
    <location>
        <begin position="165"/>
        <end position="182"/>
    </location>
</feature>
<dbReference type="GO" id="GO:1990904">
    <property type="term" value="C:ribonucleoprotein complex"/>
    <property type="evidence" value="ECO:0007669"/>
    <property type="project" value="UniProtKB-KW"/>
</dbReference>
<name>A0A9J6GET7_HAELO</name>
<feature type="compositionally biased region" description="Low complexity" evidence="3">
    <location>
        <begin position="18"/>
        <end position="27"/>
    </location>
</feature>
<dbReference type="SUPFAM" id="SSF54999">
    <property type="entry name" value="Ribosomal protein S10"/>
    <property type="match status" value="1"/>
</dbReference>
<proteinExistence type="predicted"/>
<evidence type="ECO:0000256" key="2">
    <source>
        <dbReference type="ARBA" id="ARBA00023274"/>
    </source>
</evidence>
<organism evidence="5 6">
    <name type="scientific">Haemaphysalis longicornis</name>
    <name type="common">Bush tick</name>
    <dbReference type="NCBI Taxonomy" id="44386"/>
    <lineage>
        <taxon>Eukaryota</taxon>
        <taxon>Metazoa</taxon>
        <taxon>Ecdysozoa</taxon>
        <taxon>Arthropoda</taxon>
        <taxon>Chelicerata</taxon>
        <taxon>Arachnida</taxon>
        <taxon>Acari</taxon>
        <taxon>Parasitiformes</taxon>
        <taxon>Ixodida</taxon>
        <taxon>Ixodoidea</taxon>
        <taxon>Ixodidae</taxon>
        <taxon>Haemaphysalinae</taxon>
        <taxon>Haemaphysalis</taxon>
    </lineage>
</organism>
<accession>A0A9J6GET7</accession>
<dbReference type="GO" id="GO:0005761">
    <property type="term" value="C:mitochondrial ribosome"/>
    <property type="evidence" value="ECO:0007669"/>
    <property type="project" value="InterPro"/>
</dbReference>
<keyword evidence="1" id="KW-0689">Ribosomal protein</keyword>
<gene>
    <name evidence="5" type="ORF">HPB48_018640</name>
</gene>
<feature type="region of interest" description="Disordered" evidence="3">
    <location>
        <begin position="1"/>
        <end position="197"/>
    </location>
</feature>
<reference evidence="5 6" key="1">
    <citation type="journal article" date="2020" name="Cell">
        <title>Large-Scale Comparative Analyses of Tick Genomes Elucidate Their Genetic Diversity and Vector Capacities.</title>
        <authorList>
            <consortium name="Tick Genome and Microbiome Consortium (TIGMIC)"/>
            <person name="Jia N."/>
            <person name="Wang J."/>
            <person name="Shi W."/>
            <person name="Du L."/>
            <person name="Sun Y."/>
            <person name="Zhan W."/>
            <person name="Jiang J.F."/>
            <person name="Wang Q."/>
            <person name="Zhang B."/>
            <person name="Ji P."/>
            <person name="Bell-Sakyi L."/>
            <person name="Cui X.M."/>
            <person name="Yuan T.T."/>
            <person name="Jiang B.G."/>
            <person name="Yang W.F."/>
            <person name="Lam T.T."/>
            <person name="Chang Q.C."/>
            <person name="Ding S.J."/>
            <person name="Wang X.J."/>
            <person name="Zhu J.G."/>
            <person name="Ruan X.D."/>
            <person name="Zhao L."/>
            <person name="Wei J.T."/>
            <person name="Ye R.Z."/>
            <person name="Que T.C."/>
            <person name="Du C.H."/>
            <person name="Zhou Y.H."/>
            <person name="Cheng J.X."/>
            <person name="Dai P.F."/>
            <person name="Guo W.B."/>
            <person name="Han X.H."/>
            <person name="Huang E.J."/>
            <person name="Li L.F."/>
            <person name="Wei W."/>
            <person name="Gao Y.C."/>
            <person name="Liu J.Z."/>
            <person name="Shao H.Z."/>
            <person name="Wang X."/>
            <person name="Wang C.C."/>
            <person name="Yang T.C."/>
            <person name="Huo Q.B."/>
            <person name="Li W."/>
            <person name="Chen H.Y."/>
            <person name="Chen S.E."/>
            <person name="Zhou L.G."/>
            <person name="Ni X.B."/>
            <person name="Tian J.H."/>
            <person name="Sheng Y."/>
            <person name="Liu T."/>
            <person name="Pan Y.S."/>
            <person name="Xia L.Y."/>
            <person name="Li J."/>
            <person name="Zhao F."/>
            <person name="Cao W.C."/>
        </authorList>
    </citation>
    <scope>NUCLEOTIDE SEQUENCE [LARGE SCALE GENOMIC DNA]</scope>
    <source>
        <strain evidence="5">HaeL-2018</strain>
    </source>
</reference>
<dbReference type="PANTHER" id="PTHR13473:SF0">
    <property type="entry name" value="LARGE RIBOSOMAL SUBUNIT PROTEIN ML48"/>
    <property type="match status" value="1"/>
</dbReference>
<feature type="compositionally biased region" description="Basic and acidic residues" evidence="3">
    <location>
        <begin position="129"/>
        <end position="147"/>
    </location>
</feature>